<accession>A0A0C3E4T6</accession>
<evidence type="ECO:0000313" key="1">
    <source>
        <dbReference type="EMBL" id="KIM67820.1"/>
    </source>
</evidence>
<organism evidence="1 2">
    <name type="scientific">Scleroderma citrinum Foug A</name>
    <dbReference type="NCBI Taxonomy" id="1036808"/>
    <lineage>
        <taxon>Eukaryota</taxon>
        <taxon>Fungi</taxon>
        <taxon>Dikarya</taxon>
        <taxon>Basidiomycota</taxon>
        <taxon>Agaricomycotina</taxon>
        <taxon>Agaricomycetes</taxon>
        <taxon>Agaricomycetidae</taxon>
        <taxon>Boletales</taxon>
        <taxon>Sclerodermatineae</taxon>
        <taxon>Sclerodermataceae</taxon>
        <taxon>Scleroderma</taxon>
    </lineage>
</organism>
<protein>
    <recommendedName>
        <fullName evidence="3">CxC2-like cysteine cluster KDZ transposase-associated domain-containing protein</fullName>
    </recommendedName>
</protein>
<evidence type="ECO:0008006" key="3">
    <source>
        <dbReference type="Google" id="ProtNLM"/>
    </source>
</evidence>
<dbReference type="Proteomes" id="UP000053989">
    <property type="component" value="Unassembled WGS sequence"/>
</dbReference>
<dbReference type="Pfam" id="PF18758">
    <property type="entry name" value="KDZ"/>
    <property type="match status" value="1"/>
</dbReference>
<gene>
    <name evidence="1" type="ORF">SCLCIDRAFT_107158</name>
</gene>
<dbReference type="InterPro" id="IPR040521">
    <property type="entry name" value="KDZ"/>
</dbReference>
<dbReference type="InParanoid" id="A0A0C3E4T6"/>
<dbReference type="EMBL" id="KN822011">
    <property type="protein sequence ID" value="KIM67820.1"/>
    <property type="molecule type" value="Genomic_DNA"/>
</dbReference>
<feature type="non-terminal residue" evidence="1">
    <location>
        <position position="1"/>
    </location>
</feature>
<sequence>QANNNRRQLASTRIGGCACVRHGCFVPHAMMDFQKGEQQVNMDYSLVQAVHHQMGHEQPVIHFYDINCQYSKNLCWQIEEHQLVSLPPGLKIQPGIGIWHVHGHKLECFVRYSPNFIPGVGNMDGEIMETLWSSLNIISPST</sequence>
<keyword evidence="2" id="KW-1185">Reference proteome</keyword>
<reference evidence="1 2" key="1">
    <citation type="submission" date="2014-04" db="EMBL/GenBank/DDBJ databases">
        <authorList>
            <consortium name="DOE Joint Genome Institute"/>
            <person name="Kuo A."/>
            <person name="Kohler A."/>
            <person name="Nagy L.G."/>
            <person name="Floudas D."/>
            <person name="Copeland A."/>
            <person name="Barry K.W."/>
            <person name="Cichocki N."/>
            <person name="Veneault-Fourrey C."/>
            <person name="LaButti K."/>
            <person name="Lindquist E.A."/>
            <person name="Lipzen A."/>
            <person name="Lundell T."/>
            <person name="Morin E."/>
            <person name="Murat C."/>
            <person name="Sun H."/>
            <person name="Tunlid A."/>
            <person name="Henrissat B."/>
            <person name="Grigoriev I.V."/>
            <person name="Hibbett D.S."/>
            <person name="Martin F."/>
            <person name="Nordberg H.P."/>
            <person name="Cantor M.N."/>
            <person name="Hua S.X."/>
        </authorList>
    </citation>
    <scope>NUCLEOTIDE SEQUENCE [LARGE SCALE GENOMIC DNA]</scope>
    <source>
        <strain evidence="1 2">Foug A</strain>
    </source>
</reference>
<dbReference type="AlphaFoldDB" id="A0A0C3E4T6"/>
<dbReference type="OrthoDB" id="3257768at2759"/>
<name>A0A0C3E4T6_9AGAM</name>
<reference evidence="2" key="2">
    <citation type="submission" date="2015-01" db="EMBL/GenBank/DDBJ databases">
        <title>Evolutionary Origins and Diversification of the Mycorrhizal Mutualists.</title>
        <authorList>
            <consortium name="DOE Joint Genome Institute"/>
            <consortium name="Mycorrhizal Genomics Consortium"/>
            <person name="Kohler A."/>
            <person name="Kuo A."/>
            <person name="Nagy L.G."/>
            <person name="Floudas D."/>
            <person name="Copeland A."/>
            <person name="Barry K.W."/>
            <person name="Cichocki N."/>
            <person name="Veneault-Fourrey C."/>
            <person name="LaButti K."/>
            <person name="Lindquist E.A."/>
            <person name="Lipzen A."/>
            <person name="Lundell T."/>
            <person name="Morin E."/>
            <person name="Murat C."/>
            <person name="Riley R."/>
            <person name="Ohm R."/>
            <person name="Sun H."/>
            <person name="Tunlid A."/>
            <person name="Henrissat B."/>
            <person name="Grigoriev I.V."/>
            <person name="Hibbett D.S."/>
            <person name="Martin F."/>
        </authorList>
    </citation>
    <scope>NUCLEOTIDE SEQUENCE [LARGE SCALE GENOMIC DNA]</scope>
    <source>
        <strain evidence="2">Foug A</strain>
    </source>
</reference>
<evidence type="ECO:0000313" key="2">
    <source>
        <dbReference type="Proteomes" id="UP000053989"/>
    </source>
</evidence>
<dbReference type="HOGENOM" id="CLU_003703_5_1_1"/>
<proteinExistence type="predicted"/>